<sequence>MSSSDATTPPSSLTPEDPTDPPRRLRRRRRHIRIPSVVLHRLPGVNVTDITLPNARSIILPSSLDADADHGTAERGDQHVPCEGHGTGVSEGFEVRVVSRFFVFRCVVEWRVSMASSFYRGAVREVISRPPVSTLFVSSSFGRFFGELWRL</sequence>
<dbReference type="AlphaFoldDB" id="A0A8H6XQ02"/>
<evidence type="ECO:0000313" key="3">
    <source>
        <dbReference type="Proteomes" id="UP000623467"/>
    </source>
</evidence>
<feature type="compositionally biased region" description="Polar residues" evidence="1">
    <location>
        <begin position="1"/>
        <end position="11"/>
    </location>
</feature>
<dbReference type="EMBL" id="JACAZH010000021">
    <property type="protein sequence ID" value="KAF7344361.1"/>
    <property type="molecule type" value="Genomic_DNA"/>
</dbReference>
<dbReference type="Proteomes" id="UP000623467">
    <property type="component" value="Unassembled WGS sequence"/>
</dbReference>
<protein>
    <submittedName>
        <fullName evidence="2">Uncharacterized protein</fullName>
    </submittedName>
</protein>
<feature type="region of interest" description="Disordered" evidence="1">
    <location>
        <begin position="1"/>
        <end position="28"/>
    </location>
</feature>
<proteinExistence type="predicted"/>
<keyword evidence="3" id="KW-1185">Reference proteome</keyword>
<organism evidence="2 3">
    <name type="scientific">Mycena sanguinolenta</name>
    <dbReference type="NCBI Taxonomy" id="230812"/>
    <lineage>
        <taxon>Eukaryota</taxon>
        <taxon>Fungi</taxon>
        <taxon>Dikarya</taxon>
        <taxon>Basidiomycota</taxon>
        <taxon>Agaricomycotina</taxon>
        <taxon>Agaricomycetes</taxon>
        <taxon>Agaricomycetidae</taxon>
        <taxon>Agaricales</taxon>
        <taxon>Marasmiineae</taxon>
        <taxon>Mycenaceae</taxon>
        <taxon>Mycena</taxon>
    </lineage>
</organism>
<gene>
    <name evidence="2" type="ORF">MSAN_01917100</name>
</gene>
<accession>A0A8H6XQ02</accession>
<name>A0A8H6XQ02_9AGAR</name>
<evidence type="ECO:0000313" key="2">
    <source>
        <dbReference type="EMBL" id="KAF7344361.1"/>
    </source>
</evidence>
<comment type="caution">
    <text evidence="2">The sequence shown here is derived from an EMBL/GenBank/DDBJ whole genome shotgun (WGS) entry which is preliminary data.</text>
</comment>
<reference evidence="2" key="1">
    <citation type="submission" date="2020-05" db="EMBL/GenBank/DDBJ databases">
        <title>Mycena genomes resolve the evolution of fungal bioluminescence.</title>
        <authorList>
            <person name="Tsai I.J."/>
        </authorList>
    </citation>
    <scope>NUCLEOTIDE SEQUENCE</scope>
    <source>
        <strain evidence="2">160909Yilan</strain>
    </source>
</reference>
<evidence type="ECO:0000256" key="1">
    <source>
        <dbReference type="SAM" id="MobiDB-lite"/>
    </source>
</evidence>